<dbReference type="InterPro" id="IPR001482">
    <property type="entry name" value="T2SS/T4SS_dom"/>
</dbReference>
<dbReference type="AlphaFoldDB" id="T0Y738"/>
<dbReference type="EMBL" id="AUZY01012619">
    <property type="protein sequence ID" value="EQD28963.1"/>
    <property type="molecule type" value="Genomic_DNA"/>
</dbReference>
<evidence type="ECO:0000256" key="1">
    <source>
        <dbReference type="ARBA" id="ARBA00006611"/>
    </source>
</evidence>
<name>T0Y738_9ZZZZ</name>
<reference evidence="3" key="1">
    <citation type="submission" date="2013-08" db="EMBL/GenBank/DDBJ databases">
        <authorList>
            <person name="Mendez C."/>
            <person name="Richter M."/>
            <person name="Ferrer M."/>
            <person name="Sanchez J."/>
        </authorList>
    </citation>
    <scope>NUCLEOTIDE SEQUENCE</scope>
</reference>
<sequence length="152" mass="16484">MGIRELVINCLRMRPDRIVVGECRGGEALDMLQAMNTGHDGSLTTVHANSPADALSRLETMVLMAGTDLPSRAIREQIAAAVDIIVQQARLRDGTRRVIAISEVIGFDGDKVALKDIFLYHQEGLDDDGKVIGHFAAVNVPECMDTLKSIGE</sequence>
<dbReference type="PANTHER" id="PTHR30486:SF6">
    <property type="entry name" value="TYPE IV PILUS RETRACTATION ATPASE PILT"/>
    <property type="match status" value="1"/>
</dbReference>
<evidence type="ECO:0000313" key="3">
    <source>
        <dbReference type="EMBL" id="EQD28963.1"/>
    </source>
</evidence>
<evidence type="ECO:0000259" key="2">
    <source>
        <dbReference type="Pfam" id="PF00437"/>
    </source>
</evidence>
<protein>
    <submittedName>
        <fullName evidence="3">Type II secretion system protein E</fullName>
    </submittedName>
</protein>
<comment type="caution">
    <text evidence="3">The sequence shown here is derived from an EMBL/GenBank/DDBJ whole genome shotgun (WGS) entry which is preliminary data.</text>
</comment>
<proteinExistence type="inferred from homology"/>
<organism evidence="3">
    <name type="scientific">mine drainage metagenome</name>
    <dbReference type="NCBI Taxonomy" id="410659"/>
    <lineage>
        <taxon>unclassified sequences</taxon>
        <taxon>metagenomes</taxon>
        <taxon>ecological metagenomes</taxon>
    </lineage>
</organism>
<dbReference type="GO" id="GO:0016887">
    <property type="term" value="F:ATP hydrolysis activity"/>
    <property type="evidence" value="ECO:0007669"/>
    <property type="project" value="InterPro"/>
</dbReference>
<dbReference type="Pfam" id="PF00437">
    <property type="entry name" value="T2SSE"/>
    <property type="match status" value="1"/>
</dbReference>
<comment type="similarity">
    <text evidence="1">Belongs to the GSP E family.</text>
</comment>
<dbReference type="PANTHER" id="PTHR30486">
    <property type="entry name" value="TWITCHING MOTILITY PROTEIN PILT"/>
    <property type="match status" value="1"/>
</dbReference>
<dbReference type="CDD" id="cd01130">
    <property type="entry name" value="VirB11-like_ATPase"/>
    <property type="match status" value="1"/>
</dbReference>
<feature type="non-terminal residue" evidence="3">
    <location>
        <position position="152"/>
    </location>
</feature>
<reference evidence="3" key="2">
    <citation type="journal article" date="2014" name="ISME J.">
        <title>Microbial stratification in low pH oxic and suboxic macroscopic growths along an acid mine drainage.</title>
        <authorList>
            <person name="Mendez-Garcia C."/>
            <person name="Mesa V."/>
            <person name="Sprenger R.R."/>
            <person name="Richter M."/>
            <person name="Diez M.S."/>
            <person name="Solano J."/>
            <person name="Bargiela R."/>
            <person name="Golyshina O.V."/>
            <person name="Manteca A."/>
            <person name="Ramos J.L."/>
            <person name="Gallego J.R."/>
            <person name="Llorente I."/>
            <person name="Martins Dos Santos V.A."/>
            <person name="Jensen O.N."/>
            <person name="Pelaez A.I."/>
            <person name="Sanchez J."/>
            <person name="Ferrer M."/>
        </authorList>
    </citation>
    <scope>NUCLEOTIDE SEQUENCE</scope>
</reference>
<dbReference type="SUPFAM" id="SSF52540">
    <property type="entry name" value="P-loop containing nucleoside triphosphate hydrolases"/>
    <property type="match status" value="1"/>
</dbReference>
<dbReference type="InterPro" id="IPR050921">
    <property type="entry name" value="T4SS_GSP_E_ATPase"/>
</dbReference>
<gene>
    <name evidence="3" type="ORF">B1B_18817</name>
</gene>
<accession>T0Y738</accession>
<dbReference type="InterPro" id="IPR027417">
    <property type="entry name" value="P-loop_NTPase"/>
</dbReference>
<feature type="domain" description="Bacterial type II secretion system protein E" evidence="2">
    <location>
        <begin position="3"/>
        <end position="89"/>
    </location>
</feature>
<dbReference type="Gene3D" id="3.40.50.300">
    <property type="entry name" value="P-loop containing nucleotide triphosphate hydrolases"/>
    <property type="match status" value="1"/>
</dbReference>